<dbReference type="EMBL" id="JPGG01000017">
    <property type="protein sequence ID" value="KGC11607.1"/>
    <property type="molecule type" value="Genomic_DNA"/>
</dbReference>
<gene>
    <name evidence="2" type="ORF">DM48_7117</name>
</gene>
<evidence type="ECO:0000256" key="1">
    <source>
        <dbReference type="SAM" id="Phobius"/>
    </source>
</evidence>
<evidence type="ECO:0000313" key="2">
    <source>
        <dbReference type="EMBL" id="KGC11607.1"/>
    </source>
</evidence>
<sequence>MKLTDSHTDARHDWLDNEQAPRVVQSEAARRITFEKSTIVRATIVAVLLIIVANLLQDAPIEAQPTAHRLTA</sequence>
<dbReference type="RefSeq" id="WP_025099044.1">
    <property type="nucleotide sequence ID" value="NZ_CADEPU010000021.1"/>
</dbReference>
<dbReference type="AlphaFoldDB" id="A0AAW3EXJ5"/>
<organism evidence="2 3">
    <name type="scientific">Burkholderia gladioli</name>
    <name type="common">Pseudomonas marginata</name>
    <name type="synonym">Phytomonas marginata</name>
    <dbReference type="NCBI Taxonomy" id="28095"/>
    <lineage>
        <taxon>Bacteria</taxon>
        <taxon>Pseudomonadati</taxon>
        <taxon>Pseudomonadota</taxon>
        <taxon>Betaproteobacteria</taxon>
        <taxon>Burkholderiales</taxon>
        <taxon>Burkholderiaceae</taxon>
        <taxon>Burkholderia</taxon>
    </lineage>
</organism>
<keyword evidence="1" id="KW-1133">Transmembrane helix</keyword>
<proteinExistence type="predicted"/>
<keyword evidence="1" id="KW-0812">Transmembrane</keyword>
<accession>A0AAW3EXJ5</accession>
<protein>
    <submittedName>
        <fullName evidence="2">Uncharacterized protein</fullName>
    </submittedName>
</protein>
<dbReference type="Proteomes" id="UP000029590">
    <property type="component" value="Unassembled WGS sequence"/>
</dbReference>
<keyword evidence="1" id="KW-0472">Membrane</keyword>
<dbReference type="KEGG" id="bgo:BM43_204"/>
<name>A0AAW3EXJ5_BURGA</name>
<feature type="transmembrane region" description="Helical" evidence="1">
    <location>
        <begin position="39"/>
        <end position="56"/>
    </location>
</feature>
<comment type="caution">
    <text evidence="2">The sequence shown here is derived from an EMBL/GenBank/DDBJ whole genome shotgun (WGS) entry which is preliminary data.</text>
</comment>
<reference evidence="2 3" key="1">
    <citation type="submission" date="2014-04" db="EMBL/GenBank/DDBJ databases">
        <authorList>
            <person name="Bishop-Lilly K.A."/>
            <person name="Broomall S.M."/>
            <person name="Chain P.S."/>
            <person name="Chertkov O."/>
            <person name="Coyne S.R."/>
            <person name="Daligault H.E."/>
            <person name="Davenport K.W."/>
            <person name="Erkkila T."/>
            <person name="Frey K.G."/>
            <person name="Gibbons H.S."/>
            <person name="Gu W."/>
            <person name="Jaissle J."/>
            <person name="Johnson S.L."/>
            <person name="Koroleva G.I."/>
            <person name="Ladner J.T."/>
            <person name="Lo C.-C."/>
            <person name="Minogue T.D."/>
            <person name="Munk C."/>
            <person name="Palacios G.F."/>
            <person name="Redden C.L."/>
            <person name="Rosenzweig C.N."/>
            <person name="Scholz M.B."/>
            <person name="Teshima H."/>
            <person name="Xu Y."/>
        </authorList>
    </citation>
    <scope>NUCLEOTIDE SEQUENCE [LARGE SCALE GENOMIC DNA]</scope>
    <source>
        <strain evidence="3">gladioli</strain>
    </source>
</reference>
<evidence type="ECO:0000313" key="3">
    <source>
        <dbReference type="Proteomes" id="UP000029590"/>
    </source>
</evidence>